<reference evidence="2 3" key="1">
    <citation type="submission" date="2016-10" db="EMBL/GenBank/DDBJ databases">
        <authorList>
            <person name="Varghese N."/>
            <person name="Submissions S."/>
        </authorList>
    </citation>
    <scope>NUCLEOTIDE SEQUENCE [LARGE SCALE GENOMIC DNA]</scope>
    <source>
        <strain evidence="2 3">CGMCC 1.6497</strain>
    </source>
</reference>
<name>A0A1H0UIB2_9HYPH</name>
<dbReference type="EMBL" id="FNJC01000007">
    <property type="protein sequence ID" value="SDP65919.1"/>
    <property type="molecule type" value="Genomic_DNA"/>
</dbReference>
<evidence type="ECO:0000313" key="3">
    <source>
        <dbReference type="Proteomes" id="UP000198795"/>
    </source>
</evidence>
<feature type="region of interest" description="Disordered" evidence="1">
    <location>
        <begin position="86"/>
        <end position="111"/>
    </location>
</feature>
<gene>
    <name evidence="2" type="ORF">SAMN04488061_3644</name>
</gene>
<protein>
    <submittedName>
        <fullName evidence="2">Uncharacterized protein</fullName>
    </submittedName>
</protein>
<accession>A0A1H0UIB2</accession>
<comment type="caution">
    <text evidence="2">The sequence shown here is derived from an EMBL/GenBank/DDBJ whole genome shotgun (WGS) entry which is preliminary data.</text>
</comment>
<evidence type="ECO:0000313" key="2">
    <source>
        <dbReference type="EMBL" id="SDP65919.1"/>
    </source>
</evidence>
<sequence>MMAGLPSVGALASSVTNNDAEDRQITIIEDNQQNQISLKPGERIDGVCLKGCILRLEGVEDGQYILVEGTEIVSIEDSVLFYDGAEKRRNEDGESEPQPNDVLYPLGFRRR</sequence>
<proteinExistence type="predicted"/>
<dbReference type="Proteomes" id="UP000198795">
    <property type="component" value="Unassembled WGS sequence"/>
</dbReference>
<keyword evidence="3" id="KW-1185">Reference proteome</keyword>
<organism evidence="2 3">
    <name type="scientific">Filomicrobium insigne</name>
    <dbReference type="NCBI Taxonomy" id="418854"/>
    <lineage>
        <taxon>Bacteria</taxon>
        <taxon>Pseudomonadati</taxon>
        <taxon>Pseudomonadota</taxon>
        <taxon>Alphaproteobacteria</taxon>
        <taxon>Hyphomicrobiales</taxon>
        <taxon>Hyphomicrobiaceae</taxon>
        <taxon>Filomicrobium</taxon>
    </lineage>
</organism>
<evidence type="ECO:0000256" key="1">
    <source>
        <dbReference type="SAM" id="MobiDB-lite"/>
    </source>
</evidence>